<dbReference type="EMBL" id="QGKM01000010">
    <property type="protein sequence ID" value="PWQ99526.1"/>
    <property type="molecule type" value="Genomic_DNA"/>
</dbReference>
<proteinExistence type="inferred from homology"/>
<evidence type="ECO:0000256" key="12">
    <source>
        <dbReference type="ARBA" id="ARBA00076160"/>
    </source>
</evidence>
<evidence type="ECO:0000256" key="3">
    <source>
        <dbReference type="ARBA" id="ARBA00011245"/>
    </source>
</evidence>
<accession>A0A317CLX4</accession>
<evidence type="ECO:0000256" key="9">
    <source>
        <dbReference type="ARBA" id="ARBA00061210"/>
    </source>
</evidence>
<dbReference type="AlphaFoldDB" id="A0A317CLX4"/>
<comment type="subunit">
    <text evidence="3 13">Monomer.</text>
</comment>
<dbReference type="OrthoDB" id="9805933at2"/>
<evidence type="ECO:0000313" key="14">
    <source>
        <dbReference type="EMBL" id="PWQ99526.1"/>
    </source>
</evidence>
<evidence type="ECO:0000256" key="10">
    <source>
        <dbReference type="ARBA" id="ARBA00066503"/>
    </source>
</evidence>
<name>A0A317CLX4_9GAMM</name>
<dbReference type="HAMAP" id="MF_00113">
    <property type="entry name" value="QueA"/>
    <property type="match status" value="1"/>
</dbReference>
<comment type="pathway">
    <text evidence="2 13">tRNA modification; tRNA-queuosine biosynthesis.</text>
</comment>
<evidence type="ECO:0000256" key="4">
    <source>
        <dbReference type="ARBA" id="ARBA00022490"/>
    </source>
</evidence>
<evidence type="ECO:0000256" key="8">
    <source>
        <dbReference type="ARBA" id="ARBA00052751"/>
    </source>
</evidence>
<gene>
    <name evidence="13" type="primary">queA</name>
    <name evidence="14" type="ORF">DKW60_05465</name>
</gene>
<dbReference type="EC" id="2.4.99.17" evidence="10 13"/>
<dbReference type="GO" id="GO:0005737">
    <property type="term" value="C:cytoplasm"/>
    <property type="evidence" value="ECO:0007669"/>
    <property type="project" value="UniProtKB-SubCell"/>
</dbReference>
<comment type="subcellular location">
    <subcellularLocation>
        <location evidence="1 13">Cytoplasm</location>
    </subcellularLocation>
</comment>
<dbReference type="Gene3D" id="3.40.1780.10">
    <property type="entry name" value="QueA-like"/>
    <property type="match status" value="1"/>
</dbReference>
<keyword evidence="5 13" id="KW-0808">Transferase</keyword>
<keyword evidence="15" id="KW-1185">Reference proteome</keyword>
<evidence type="ECO:0000256" key="11">
    <source>
        <dbReference type="ARBA" id="ARBA00069325"/>
    </source>
</evidence>
<dbReference type="RefSeq" id="WP_109836723.1">
    <property type="nucleotide sequence ID" value="NZ_QGKM01000010.1"/>
</dbReference>
<dbReference type="UniPathway" id="UPA00392"/>
<dbReference type="GO" id="GO:0008616">
    <property type="term" value="P:tRNA queuosine(34) biosynthetic process"/>
    <property type="evidence" value="ECO:0007669"/>
    <property type="project" value="UniProtKB-UniRule"/>
</dbReference>
<comment type="similarity">
    <text evidence="9 13">Belongs to the QueA family.</text>
</comment>
<evidence type="ECO:0000256" key="1">
    <source>
        <dbReference type="ARBA" id="ARBA00004496"/>
    </source>
</evidence>
<comment type="function">
    <text evidence="13">Transfers and isomerizes the ribose moiety from AdoMet to the 7-aminomethyl group of 7-deazaguanine (preQ1-tRNA) to give epoxyqueuosine (oQ-tRNA).</text>
</comment>
<dbReference type="Proteomes" id="UP000245539">
    <property type="component" value="Unassembled WGS sequence"/>
</dbReference>
<dbReference type="Gene3D" id="2.40.10.240">
    <property type="entry name" value="QueA-like"/>
    <property type="match status" value="1"/>
</dbReference>
<comment type="catalytic activity">
    <reaction evidence="8 13">
        <text>7-aminomethyl-7-carbaguanosine(34) in tRNA + S-adenosyl-L-methionine = epoxyqueuosine(34) in tRNA + adenine + L-methionine + 2 H(+)</text>
        <dbReference type="Rhea" id="RHEA:32155"/>
        <dbReference type="Rhea" id="RHEA-COMP:10342"/>
        <dbReference type="Rhea" id="RHEA-COMP:18582"/>
        <dbReference type="ChEBI" id="CHEBI:15378"/>
        <dbReference type="ChEBI" id="CHEBI:16708"/>
        <dbReference type="ChEBI" id="CHEBI:57844"/>
        <dbReference type="ChEBI" id="CHEBI:59789"/>
        <dbReference type="ChEBI" id="CHEBI:82833"/>
        <dbReference type="ChEBI" id="CHEBI:194443"/>
        <dbReference type="EC" id="2.4.99.17"/>
    </reaction>
</comment>
<dbReference type="PANTHER" id="PTHR30307:SF0">
    <property type="entry name" value="S-ADENOSYLMETHIONINE:TRNA RIBOSYLTRANSFERASE-ISOMERASE"/>
    <property type="match status" value="1"/>
</dbReference>
<sequence>MKLSDFDYELPNELIAQQALSDRAASRLLVVKSEGVCEDKTFRDIVDLIQPEDLLVFNNTKVLPARLFGQKSTGGQIEVLVERLLDEHSLLAHVRSSKSPKAGARLTLEGGFEAEVMGRQGALFELRFESDDHKTAIELLEAHGHMPLPPYIERSDTEDDRERYQTVFAERPGAVAAPTAGLHFNEELLNALKAKGVATAEVTLHVGAGTFQPVRVEDLSEHVMHSEWIDVPQSVCDAVAACRARGGKVVAVGTTTVRSLESAAMTGELKPFQGDTDIFITPGYEFQVIDRLITNFHLPKSTLLMLVSAFSGYETMMQAYKHAVEQRYRFFSYGDAMYLSRLEE</sequence>
<dbReference type="GO" id="GO:0051075">
    <property type="term" value="F:S-adenosylmethionine:tRNA ribosyltransferase-isomerase activity"/>
    <property type="evidence" value="ECO:0007669"/>
    <property type="project" value="UniProtKB-EC"/>
</dbReference>
<keyword evidence="4 13" id="KW-0963">Cytoplasm</keyword>
<evidence type="ECO:0000256" key="7">
    <source>
        <dbReference type="ARBA" id="ARBA00022785"/>
    </source>
</evidence>
<evidence type="ECO:0000256" key="6">
    <source>
        <dbReference type="ARBA" id="ARBA00022691"/>
    </source>
</evidence>
<protein>
    <recommendedName>
        <fullName evidence="11 13">S-adenosylmethionine:tRNA ribosyltransferase-isomerase</fullName>
        <ecNumber evidence="10 13">2.4.99.17</ecNumber>
    </recommendedName>
    <alternativeName>
        <fullName evidence="12 13">Queuosine biosynthesis protein QueA</fullName>
    </alternativeName>
</protein>
<evidence type="ECO:0000256" key="5">
    <source>
        <dbReference type="ARBA" id="ARBA00022679"/>
    </source>
</evidence>
<dbReference type="Pfam" id="PF02547">
    <property type="entry name" value="Queuosine_synth"/>
    <property type="match status" value="1"/>
</dbReference>
<evidence type="ECO:0000256" key="13">
    <source>
        <dbReference type="HAMAP-Rule" id="MF_00113"/>
    </source>
</evidence>
<dbReference type="SUPFAM" id="SSF111337">
    <property type="entry name" value="QueA-like"/>
    <property type="match status" value="1"/>
</dbReference>
<comment type="caution">
    <text evidence="14">The sequence shown here is derived from an EMBL/GenBank/DDBJ whole genome shotgun (WGS) entry which is preliminary data.</text>
</comment>
<reference evidence="14 15" key="1">
    <citation type="submission" date="2018-05" db="EMBL/GenBank/DDBJ databases">
        <title>Leucothrix arctica sp. nov., isolated from Arctic seawater.</title>
        <authorList>
            <person name="Choi A."/>
            <person name="Baek K."/>
        </authorList>
    </citation>
    <scope>NUCLEOTIDE SEQUENCE [LARGE SCALE GENOMIC DNA]</scope>
    <source>
        <strain evidence="14 15">JCM 18388</strain>
    </source>
</reference>
<evidence type="ECO:0000313" key="15">
    <source>
        <dbReference type="Proteomes" id="UP000245539"/>
    </source>
</evidence>
<dbReference type="InterPro" id="IPR036100">
    <property type="entry name" value="QueA_sf"/>
</dbReference>
<dbReference type="PANTHER" id="PTHR30307">
    <property type="entry name" value="S-ADENOSYLMETHIONINE:TRNA RIBOSYLTRANSFERASE-ISOMERASE"/>
    <property type="match status" value="1"/>
</dbReference>
<dbReference type="FunFam" id="3.40.1780.10:FF:000001">
    <property type="entry name" value="S-adenosylmethionine:tRNA ribosyltransferase-isomerase"/>
    <property type="match status" value="1"/>
</dbReference>
<keyword evidence="14" id="KW-0413">Isomerase</keyword>
<organism evidence="14 15">
    <name type="scientific">Leucothrix pacifica</name>
    <dbReference type="NCBI Taxonomy" id="1247513"/>
    <lineage>
        <taxon>Bacteria</taxon>
        <taxon>Pseudomonadati</taxon>
        <taxon>Pseudomonadota</taxon>
        <taxon>Gammaproteobacteria</taxon>
        <taxon>Thiotrichales</taxon>
        <taxon>Thiotrichaceae</taxon>
        <taxon>Leucothrix</taxon>
    </lineage>
</organism>
<keyword evidence="6 13" id="KW-0949">S-adenosyl-L-methionine</keyword>
<keyword evidence="7 13" id="KW-0671">Queuosine biosynthesis</keyword>
<evidence type="ECO:0000256" key="2">
    <source>
        <dbReference type="ARBA" id="ARBA00004691"/>
    </source>
</evidence>
<dbReference type="InterPro" id="IPR003699">
    <property type="entry name" value="QueA"/>
</dbReference>
<dbReference type="InterPro" id="IPR042119">
    <property type="entry name" value="QueA_dom2"/>
</dbReference>
<dbReference type="InterPro" id="IPR042118">
    <property type="entry name" value="QueA_dom1"/>
</dbReference>
<dbReference type="NCBIfam" id="TIGR00113">
    <property type="entry name" value="queA"/>
    <property type="match status" value="1"/>
</dbReference>
<dbReference type="NCBIfam" id="NF001140">
    <property type="entry name" value="PRK00147.1"/>
    <property type="match status" value="1"/>
</dbReference>